<evidence type="ECO:0000313" key="5">
    <source>
        <dbReference type="EMBL" id="OGD95264.1"/>
    </source>
</evidence>
<dbReference type="PANTHER" id="PTHR44227">
    <property type="match status" value="1"/>
</dbReference>
<accession>A0A1F5GTS8</accession>
<feature type="transmembrane region" description="Helical" evidence="4">
    <location>
        <begin position="220"/>
        <end position="237"/>
    </location>
</feature>
<feature type="transmembrane region" description="Helical" evidence="4">
    <location>
        <begin position="175"/>
        <end position="208"/>
    </location>
</feature>
<keyword evidence="2 3" id="KW-0802">TPR repeat</keyword>
<feature type="transmembrane region" description="Helical" evidence="4">
    <location>
        <begin position="6"/>
        <end position="22"/>
    </location>
</feature>
<dbReference type="AlphaFoldDB" id="A0A1F5GTS8"/>
<feature type="repeat" description="TPR" evidence="3">
    <location>
        <begin position="415"/>
        <end position="448"/>
    </location>
</feature>
<sequence length="500" mass="58446">MFKKYHTIFSLIIIWAIGFIIYSNSFRGDFQFDDYTTIVSNPYIKNIYRSHELFTYSPLRFISNFTFTINYYLGKNNVFGYHLVNFSIHAVNAALIFILIRLLIQTPFIVRENKLFLLVVALICSLLFISHPIQTQAVNYISQRSILLAAMFYLLVLILLTKAHLDQIYTRKRSIFYLLAILAFPIALLTKEIIFTLPVAILMINIFFFTKKVRISYNNIAIFLPFALISGLIVFLLHQSLFDTPIPRLHYFLTQIGVLKTYIRLLVLPFNLHLDYNYPITTSFFNLHTIFSLLFLLLIISGGFFMFNKNRFISFGIFLFFLTLTIESSFIPLNDVIFEHRLYLPSVSFFMVIAGILQIITNKIHRNSTISVKLLWSIIVIILVIYTRITYQRNNIWNSDYTLWLDSALKSPYKARPHDGLGVAYLKQNKLKEAADQFQIAVFLDNDYFRAYNNLGVLYEYDGKLEVAEAFYRKSIEKAIHNSASTRNLENLQDRLKILQ</sequence>
<evidence type="ECO:0000256" key="3">
    <source>
        <dbReference type="PROSITE-ProRule" id="PRU00339"/>
    </source>
</evidence>
<dbReference type="Gene3D" id="1.25.40.10">
    <property type="entry name" value="Tetratricopeptide repeat domain"/>
    <property type="match status" value="1"/>
</dbReference>
<feature type="transmembrane region" description="Helical" evidence="4">
    <location>
        <begin position="284"/>
        <end position="305"/>
    </location>
</feature>
<feature type="transmembrane region" description="Helical" evidence="4">
    <location>
        <begin position="79"/>
        <end position="103"/>
    </location>
</feature>
<dbReference type="PANTHER" id="PTHR44227:SF3">
    <property type="entry name" value="PROTEIN O-MANNOSYL-TRANSFERASE TMTC4"/>
    <property type="match status" value="1"/>
</dbReference>
<evidence type="ECO:0000313" key="6">
    <source>
        <dbReference type="Proteomes" id="UP000178336"/>
    </source>
</evidence>
<feature type="transmembrane region" description="Helical" evidence="4">
    <location>
        <begin position="343"/>
        <end position="360"/>
    </location>
</feature>
<proteinExistence type="predicted"/>
<gene>
    <name evidence="5" type="ORF">A3A48_04150</name>
</gene>
<organism evidence="5 6">
    <name type="scientific">Candidatus Curtissbacteria bacterium RIFCSPLOWO2_01_FULL_37_9</name>
    <dbReference type="NCBI Taxonomy" id="1797724"/>
    <lineage>
        <taxon>Bacteria</taxon>
        <taxon>Candidatus Curtissiibacteriota</taxon>
    </lineage>
</organism>
<evidence type="ECO:0000256" key="4">
    <source>
        <dbReference type="SAM" id="Phobius"/>
    </source>
</evidence>
<keyword evidence="4" id="KW-0472">Membrane</keyword>
<feature type="transmembrane region" description="Helical" evidence="4">
    <location>
        <begin position="145"/>
        <end position="163"/>
    </location>
</feature>
<dbReference type="InterPro" id="IPR019734">
    <property type="entry name" value="TPR_rpt"/>
</dbReference>
<dbReference type="Proteomes" id="UP000178336">
    <property type="component" value="Unassembled WGS sequence"/>
</dbReference>
<dbReference type="EMBL" id="MFBN01000021">
    <property type="protein sequence ID" value="OGD95264.1"/>
    <property type="molecule type" value="Genomic_DNA"/>
</dbReference>
<keyword evidence="1" id="KW-0677">Repeat</keyword>
<feature type="transmembrane region" description="Helical" evidence="4">
    <location>
        <begin position="312"/>
        <end position="331"/>
    </location>
</feature>
<keyword evidence="4" id="KW-1133">Transmembrane helix</keyword>
<dbReference type="InterPro" id="IPR052346">
    <property type="entry name" value="O-mannosyl-transferase_TMTC"/>
</dbReference>
<dbReference type="SMART" id="SM00028">
    <property type="entry name" value="TPR"/>
    <property type="match status" value="2"/>
</dbReference>
<dbReference type="PROSITE" id="PS50005">
    <property type="entry name" value="TPR"/>
    <property type="match status" value="2"/>
</dbReference>
<dbReference type="SUPFAM" id="SSF48452">
    <property type="entry name" value="TPR-like"/>
    <property type="match status" value="1"/>
</dbReference>
<evidence type="ECO:0000256" key="2">
    <source>
        <dbReference type="ARBA" id="ARBA00022803"/>
    </source>
</evidence>
<dbReference type="STRING" id="1797724.A3A48_04150"/>
<feature type="repeat" description="TPR" evidence="3">
    <location>
        <begin position="449"/>
        <end position="482"/>
    </location>
</feature>
<dbReference type="InterPro" id="IPR011990">
    <property type="entry name" value="TPR-like_helical_dom_sf"/>
</dbReference>
<evidence type="ECO:0000256" key="1">
    <source>
        <dbReference type="ARBA" id="ARBA00022737"/>
    </source>
</evidence>
<feature type="transmembrane region" description="Helical" evidence="4">
    <location>
        <begin position="372"/>
        <end position="391"/>
    </location>
</feature>
<comment type="caution">
    <text evidence="5">The sequence shown here is derived from an EMBL/GenBank/DDBJ whole genome shotgun (WGS) entry which is preliminary data.</text>
</comment>
<protein>
    <submittedName>
        <fullName evidence="5">Uncharacterized protein</fullName>
    </submittedName>
</protein>
<name>A0A1F5GTS8_9BACT</name>
<reference evidence="5 6" key="1">
    <citation type="journal article" date="2016" name="Nat. Commun.">
        <title>Thousands of microbial genomes shed light on interconnected biogeochemical processes in an aquifer system.</title>
        <authorList>
            <person name="Anantharaman K."/>
            <person name="Brown C.T."/>
            <person name="Hug L.A."/>
            <person name="Sharon I."/>
            <person name="Castelle C.J."/>
            <person name="Probst A.J."/>
            <person name="Thomas B.C."/>
            <person name="Singh A."/>
            <person name="Wilkins M.J."/>
            <person name="Karaoz U."/>
            <person name="Brodie E.L."/>
            <person name="Williams K.H."/>
            <person name="Hubbard S.S."/>
            <person name="Banfield J.F."/>
        </authorList>
    </citation>
    <scope>NUCLEOTIDE SEQUENCE [LARGE SCALE GENOMIC DNA]</scope>
</reference>
<keyword evidence="4" id="KW-0812">Transmembrane</keyword>
<feature type="transmembrane region" description="Helical" evidence="4">
    <location>
        <begin position="115"/>
        <end position="133"/>
    </location>
</feature>